<comment type="caution">
    <text evidence="2">The sequence shown here is derived from an EMBL/GenBank/DDBJ whole genome shotgun (WGS) entry which is preliminary data.</text>
</comment>
<dbReference type="AlphaFoldDB" id="A0A9X1DDA6"/>
<evidence type="ECO:0000313" key="2">
    <source>
        <dbReference type="EMBL" id="MBT2187913.1"/>
    </source>
</evidence>
<keyword evidence="1" id="KW-0732">Signal</keyword>
<feature type="chain" id="PRO_5040886035" evidence="1">
    <location>
        <begin position="19"/>
        <end position="349"/>
    </location>
</feature>
<proteinExistence type="predicted"/>
<evidence type="ECO:0000256" key="1">
    <source>
        <dbReference type="SAM" id="SignalP"/>
    </source>
</evidence>
<dbReference type="Proteomes" id="UP001138757">
    <property type="component" value="Unassembled WGS sequence"/>
</dbReference>
<name>A0A9X1DDA6_9SPHN</name>
<gene>
    <name evidence="2" type="ORF">KK488_13245</name>
</gene>
<organism evidence="2 3">
    <name type="scientific">Sphingobium nicotianae</name>
    <dbReference type="NCBI Taxonomy" id="2782607"/>
    <lineage>
        <taxon>Bacteria</taxon>
        <taxon>Pseudomonadati</taxon>
        <taxon>Pseudomonadota</taxon>
        <taxon>Alphaproteobacteria</taxon>
        <taxon>Sphingomonadales</taxon>
        <taxon>Sphingomonadaceae</taxon>
        <taxon>Sphingobium</taxon>
    </lineage>
</organism>
<dbReference type="EMBL" id="JAHGAW010000008">
    <property type="protein sequence ID" value="MBT2187913.1"/>
    <property type="molecule type" value="Genomic_DNA"/>
</dbReference>
<dbReference type="RefSeq" id="WP_214624161.1">
    <property type="nucleotide sequence ID" value="NZ_JAHGAW010000008.1"/>
</dbReference>
<accession>A0A9X1DDA6</accession>
<evidence type="ECO:0000313" key="3">
    <source>
        <dbReference type="Proteomes" id="UP001138757"/>
    </source>
</evidence>
<sequence length="349" mass="37246">MTRWLVLFLCLIPNPTYACSPVKGYRVPTNFELVGKASLIVLARVRSGPDDVTDMAPAVELEPVRVLKGVLPGDPLRVEGALAWNGDPIAAMPTPLSLSHVSTGIGACVRMFYPKGGLVVAMFVPTPARMKRDYPGSMMQIFDPFARVVEDVESEDGIWVRAVEVYVALQAGSGKAGLRAAVERKRAALAVQREDIAAQAMAADLAYYLDMTGSGKDRMAAQTHWKYLDLPDETAAFIGSASLKGAILRCRKGGTALEVYWPPEEGEASALRIGGQNFALTPASLELSPEMKSRSATVAFDGALDTALRTGTADAGMVTGNGAIVAPPLDILQKFGPRCAALRKPAERN</sequence>
<protein>
    <submittedName>
        <fullName evidence="2">Uncharacterized protein</fullName>
    </submittedName>
</protein>
<reference evidence="2" key="1">
    <citation type="submission" date="2021-05" db="EMBL/GenBank/DDBJ databases">
        <title>Genome of Sphingobium sp. strain.</title>
        <authorList>
            <person name="Fan R."/>
        </authorList>
    </citation>
    <scope>NUCLEOTIDE SEQUENCE</scope>
    <source>
        <strain evidence="2">H33</strain>
    </source>
</reference>
<feature type="signal peptide" evidence="1">
    <location>
        <begin position="1"/>
        <end position="18"/>
    </location>
</feature>
<keyword evidence="3" id="KW-1185">Reference proteome</keyword>